<gene>
    <name evidence="1" type="ORF">POPTR_008G151550v4</name>
</gene>
<dbReference type="Proteomes" id="UP000006729">
    <property type="component" value="Chromosome 8"/>
</dbReference>
<evidence type="ECO:0000313" key="1">
    <source>
        <dbReference type="EMBL" id="KAI9390220.1"/>
    </source>
</evidence>
<accession>A0ACC0SLT9</accession>
<protein>
    <submittedName>
        <fullName evidence="1">Uncharacterized protein</fullName>
    </submittedName>
</protein>
<organism evidence="1 2">
    <name type="scientific">Populus trichocarpa</name>
    <name type="common">Western balsam poplar</name>
    <name type="synonym">Populus balsamifera subsp. trichocarpa</name>
    <dbReference type="NCBI Taxonomy" id="3694"/>
    <lineage>
        <taxon>Eukaryota</taxon>
        <taxon>Viridiplantae</taxon>
        <taxon>Streptophyta</taxon>
        <taxon>Embryophyta</taxon>
        <taxon>Tracheophyta</taxon>
        <taxon>Spermatophyta</taxon>
        <taxon>Magnoliopsida</taxon>
        <taxon>eudicotyledons</taxon>
        <taxon>Gunneridae</taxon>
        <taxon>Pentapetalae</taxon>
        <taxon>rosids</taxon>
        <taxon>fabids</taxon>
        <taxon>Malpighiales</taxon>
        <taxon>Salicaceae</taxon>
        <taxon>Saliceae</taxon>
        <taxon>Populus</taxon>
    </lineage>
</organism>
<sequence length="56" mass="6507">MRGRGREQPRIWHSNQQNRVIAHSLLILQKHGNMVQLLNFSPDCKTGDCLKTPRIL</sequence>
<comment type="caution">
    <text evidence="1">The sequence shown here is derived from an EMBL/GenBank/DDBJ whole genome shotgun (WGS) entry which is preliminary data.</text>
</comment>
<evidence type="ECO:0000313" key="2">
    <source>
        <dbReference type="Proteomes" id="UP000006729"/>
    </source>
</evidence>
<name>A0ACC0SLT9_POPTR</name>
<proteinExistence type="predicted"/>
<dbReference type="EMBL" id="CM009297">
    <property type="protein sequence ID" value="KAI9390220.1"/>
    <property type="molecule type" value="Genomic_DNA"/>
</dbReference>
<keyword evidence="2" id="KW-1185">Reference proteome</keyword>
<reference evidence="1 2" key="1">
    <citation type="journal article" date="2006" name="Science">
        <title>The genome of black cottonwood, Populus trichocarpa (Torr. &amp; Gray).</title>
        <authorList>
            <person name="Tuskan G.A."/>
            <person name="Difazio S."/>
            <person name="Jansson S."/>
            <person name="Bohlmann J."/>
            <person name="Grigoriev I."/>
            <person name="Hellsten U."/>
            <person name="Putnam N."/>
            <person name="Ralph S."/>
            <person name="Rombauts S."/>
            <person name="Salamov A."/>
            <person name="Schein J."/>
            <person name="Sterck L."/>
            <person name="Aerts A."/>
            <person name="Bhalerao R.R."/>
            <person name="Bhalerao R.P."/>
            <person name="Blaudez D."/>
            <person name="Boerjan W."/>
            <person name="Brun A."/>
            <person name="Brunner A."/>
            <person name="Busov V."/>
            <person name="Campbell M."/>
            <person name="Carlson J."/>
            <person name="Chalot M."/>
            <person name="Chapman J."/>
            <person name="Chen G.L."/>
            <person name="Cooper D."/>
            <person name="Coutinho P.M."/>
            <person name="Couturier J."/>
            <person name="Covert S."/>
            <person name="Cronk Q."/>
            <person name="Cunningham R."/>
            <person name="Davis J."/>
            <person name="Degroeve S."/>
            <person name="Dejardin A."/>
            <person name="Depamphilis C."/>
            <person name="Detter J."/>
            <person name="Dirks B."/>
            <person name="Dubchak I."/>
            <person name="Duplessis S."/>
            <person name="Ehlting J."/>
            <person name="Ellis B."/>
            <person name="Gendler K."/>
            <person name="Goodstein D."/>
            <person name="Gribskov M."/>
            <person name="Grimwood J."/>
            <person name="Groover A."/>
            <person name="Gunter L."/>
            <person name="Hamberger B."/>
            <person name="Heinze B."/>
            <person name="Helariutta Y."/>
            <person name="Henrissat B."/>
            <person name="Holligan D."/>
            <person name="Holt R."/>
            <person name="Huang W."/>
            <person name="Islam-Faridi N."/>
            <person name="Jones S."/>
            <person name="Jones-Rhoades M."/>
            <person name="Jorgensen R."/>
            <person name="Joshi C."/>
            <person name="Kangasjarvi J."/>
            <person name="Karlsson J."/>
            <person name="Kelleher C."/>
            <person name="Kirkpatrick R."/>
            <person name="Kirst M."/>
            <person name="Kohler A."/>
            <person name="Kalluri U."/>
            <person name="Larimer F."/>
            <person name="Leebens-Mack J."/>
            <person name="Leple J.C."/>
            <person name="Locascio P."/>
            <person name="Lou Y."/>
            <person name="Lucas S."/>
            <person name="Martin F."/>
            <person name="Montanini B."/>
            <person name="Napoli C."/>
            <person name="Nelson D.R."/>
            <person name="Nelson C."/>
            <person name="Nieminen K."/>
            <person name="Nilsson O."/>
            <person name="Pereda V."/>
            <person name="Peter G."/>
            <person name="Philippe R."/>
            <person name="Pilate G."/>
            <person name="Poliakov A."/>
            <person name="Razumovskaya J."/>
            <person name="Richardson P."/>
            <person name="Rinaldi C."/>
            <person name="Ritland K."/>
            <person name="Rouze P."/>
            <person name="Ryaboy D."/>
            <person name="Schmutz J."/>
            <person name="Schrader J."/>
            <person name="Segerman B."/>
            <person name="Shin H."/>
            <person name="Siddiqui A."/>
            <person name="Sterky F."/>
            <person name="Terry A."/>
            <person name="Tsai C.J."/>
            <person name="Uberbacher E."/>
            <person name="Unneberg P."/>
            <person name="Vahala J."/>
            <person name="Wall K."/>
            <person name="Wessler S."/>
            <person name="Yang G."/>
            <person name="Yin T."/>
            <person name="Douglas C."/>
            <person name="Marra M."/>
            <person name="Sandberg G."/>
            <person name="Van de Peer Y."/>
            <person name="Rokhsar D."/>
        </authorList>
    </citation>
    <scope>NUCLEOTIDE SEQUENCE [LARGE SCALE GENOMIC DNA]</scope>
    <source>
        <strain evidence="2">cv. Nisqually</strain>
    </source>
</reference>